<feature type="active site" description="Proton acceptor" evidence="8">
    <location>
        <position position="217"/>
    </location>
</feature>
<evidence type="ECO:0000256" key="2">
    <source>
        <dbReference type="ARBA" id="ARBA00010219"/>
    </source>
</evidence>
<comment type="subunit">
    <text evidence="8">Homodimer.</text>
</comment>
<keyword evidence="5 8" id="KW-0457">Lysine biosynthesis</keyword>
<name>A0A285CPD1_9RHOB</name>
<comment type="pathway">
    <text evidence="1 8">Amino-acid biosynthesis; L-lysine biosynthesis via DAP pathway; DL-2,6-diaminopimelate from LL-2,6-diaminopimelate: step 1/1.</text>
</comment>
<feature type="active site" description="Proton donor" evidence="8">
    <location>
        <position position="80"/>
    </location>
</feature>
<reference evidence="11" key="1">
    <citation type="submission" date="2017-08" db="EMBL/GenBank/DDBJ databases">
        <authorList>
            <person name="Varghese N."/>
            <person name="Submissions S."/>
        </authorList>
    </citation>
    <scope>NUCLEOTIDE SEQUENCE [LARGE SCALE GENOMIC DNA]</scope>
    <source>
        <strain evidence="11">JA234</strain>
    </source>
</reference>
<dbReference type="EC" id="5.1.1.7" evidence="3 8"/>
<dbReference type="PANTHER" id="PTHR31689:SF0">
    <property type="entry name" value="DIAMINOPIMELATE EPIMERASE"/>
    <property type="match status" value="1"/>
</dbReference>
<feature type="binding site" evidence="8">
    <location>
        <position position="190"/>
    </location>
    <ligand>
        <name>substrate</name>
    </ligand>
</feature>
<feature type="binding site" evidence="8">
    <location>
        <position position="53"/>
    </location>
    <ligand>
        <name>substrate</name>
    </ligand>
</feature>
<evidence type="ECO:0000256" key="7">
    <source>
        <dbReference type="ARBA" id="ARBA00051712"/>
    </source>
</evidence>
<evidence type="ECO:0000256" key="5">
    <source>
        <dbReference type="ARBA" id="ARBA00023154"/>
    </source>
</evidence>
<comment type="similarity">
    <text evidence="2 8">Belongs to the diaminopimelate epimerase family.</text>
</comment>
<evidence type="ECO:0000313" key="11">
    <source>
        <dbReference type="Proteomes" id="UP000219467"/>
    </source>
</evidence>
<dbReference type="Gene3D" id="3.10.310.10">
    <property type="entry name" value="Diaminopimelate Epimerase, Chain A, domain 1"/>
    <property type="match status" value="2"/>
</dbReference>
<comment type="subcellular location">
    <subcellularLocation>
        <location evidence="8">Cytoplasm</location>
    </subcellularLocation>
</comment>
<gene>
    <name evidence="8" type="primary">dapF</name>
    <name evidence="10" type="ORF">SAMN05878503_102348</name>
</gene>
<accession>A0A285CPD1</accession>
<evidence type="ECO:0000256" key="6">
    <source>
        <dbReference type="ARBA" id="ARBA00023235"/>
    </source>
</evidence>
<evidence type="ECO:0000256" key="4">
    <source>
        <dbReference type="ARBA" id="ARBA00022605"/>
    </source>
</evidence>
<feature type="binding site" evidence="8">
    <location>
        <position position="71"/>
    </location>
    <ligand>
        <name>substrate</name>
    </ligand>
</feature>
<dbReference type="Pfam" id="PF01678">
    <property type="entry name" value="DAP_epimerase"/>
    <property type="match status" value="2"/>
</dbReference>
<dbReference type="GO" id="GO:0005829">
    <property type="term" value="C:cytosol"/>
    <property type="evidence" value="ECO:0007669"/>
    <property type="project" value="TreeGrafter"/>
</dbReference>
<dbReference type="RefSeq" id="WP_097029362.1">
    <property type="nucleotide sequence ID" value="NZ_OAOQ01000002.1"/>
</dbReference>
<feature type="site" description="Could be important to modulate the pK values of the two catalytic cysteine residues" evidence="8">
    <location>
        <position position="159"/>
    </location>
</feature>
<dbReference type="GO" id="GO:0009089">
    <property type="term" value="P:lysine biosynthetic process via diaminopimelate"/>
    <property type="evidence" value="ECO:0007669"/>
    <property type="project" value="UniProtKB-UniRule"/>
</dbReference>
<evidence type="ECO:0000256" key="9">
    <source>
        <dbReference type="PROSITE-ProRule" id="PRU10125"/>
    </source>
</evidence>
<dbReference type="PROSITE" id="PS01326">
    <property type="entry name" value="DAP_EPIMERASE"/>
    <property type="match status" value="1"/>
</dbReference>
<keyword evidence="11" id="KW-1185">Reference proteome</keyword>
<feature type="binding site" evidence="8">
    <location>
        <position position="157"/>
    </location>
    <ligand>
        <name>substrate</name>
    </ligand>
</feature>
<dbReference type="InterPro" id="IPR018510">
    <property type="entry name" value="DAP_epimerase_AS"/>
</dbReference>
<comment type="catalytic activity">
    <reaction evidence="7 8">
        <text>(2S,6S)-2,6-diaminopimelate = meso-2,6-diaminopimelate</text>
        <dbReference type="Rhea" id="RHEA:15393"/>
        <dbReference type="ChEBI" id="CHEBI:57609"/>
        <dbReference type="ChEBI" id="CHEBI:57791"/>
        <dbReference type="EC" id="5.1.1.7"/>
    </reaction>
</comment>
<protein>
    <recommendedName>
        <fullName evidence="3 8">Diaminopimelate epimerase</fullName>
        <shortName evidence="8">DAP epimerase</shortName>
        <ecNumber evidence="3 8">5.1.1.7</ecNumber>
    </recommendedName>
    <alternativeName>
        <fullName evidence="8">PLP-independent amino acid racemase</fullName>
    </alternativeName>
</protein>
<dbReference type="AlphaFoldDB" id="A0A285CPD1"/>
<sequence>MMDMGTLTGLGFLKMHGAGNDFVVIDSRGRGAVTTPALARALGDRNRGVGFDQLAEIRDSGEADFELDFWNSDGSRAGACGNATRCVCDLVMRGLGRDAVSLVTARGRLHAVRGADGLVSVNMGAPQRLWSEIPLAEAVDPAHLPLAGDPAAVGMGNPHCIFFVPDAEAVDLAARGPEIEHHPLFPQRTNVEFASLVAPDRLRLRVWERGAGITLACGSGACATAVAAAERGLTGRRVTLEMDGGRLEVDWRKDGVWLSGPVATVFEGRLSPAMMAQA</sequence>
<feature type="active site" evidence="9">
    <location>
        <position position="80"/>
    </location>
</feature>
<feature type="binding site" evidence="8">
    <location>
        <begin position="81"/>
        <end position="82"/>
    </location>
    <ligand>
        <name>substrate</name>
    </ligand>
</feature>
<feature type="binding site" evidence="8">
    <location>
        <position position="20"/>
    </location>
    <ligand>
        <name>substrate</name>
    </ligand>
</feature>
<comment type="function">
    <text evidence="8">Catalyzes the stereoinversion of LL-2,6-diaminopimelate (L,L-DAP) to meso-diaminopimelate (meso-DAP), a precursor of L-lysine and an essential component of the bacterial peptidoglycan.</text>
</comment>
<dbReference type="InterPro" id="IPR001653">
    <property type="entry name" value="DAP_epimerase_DapF"/>
</dbReference>
<dbReference type="EMBL" id="OAOQ01000002">
    <property type="protein sequence ID" value="SNX68908.1"/>
    <property type="molecule type" value="Genomic_DNA"/>
</dbReference>
<dbReference type="GO" id="GO:0008837">
    <property type="term" value="F:diaminopimelate epimerase activity"/>
    <property type="evidence" value="ECO:0007669"/>
    <property type="project" value="UniProtKB-UniRule"/>
</dbReference>
<dbReference type="NCBIfam" id="TIGR00652">
    <property type="entry name" value="DapF"/>
    <property type="match status" value="1"/>
</dbReference>
<dbReference type="HAMAP" id="MF_00197">
    <property type="entry name" value="DAP_epimerase"/>
    <property type="match status" value="1"/>
</dbReference>
<evidence type="ECO:0000256" key="8">
    <source>
        <dbReference type="HAMAP-Rule" id="MF_00197"/>
    </source>
</evidence>
<proteinExistence type="inferred from homology"/>
<dbReference type="OrthoDB" id="9805408at2"/>
<dbReference type="PANTHER" id="PTHR31689">
    <property type="entry name" value="DIAMINOPIMELATE EPIMERASE, CHLOROPLASTIC"/>
    <property type="match status" value="1"/>
</dbReference>
<evidence type="ECO:0000313" key="10">
    <source>
        <dbReference type="EMBL" id="SNX68908.1"/>
    </source>
</evidence>
<keyword evidence="6 8" id="KW-0413">Isomerase</keyword>
<feature type="binding site" evidence="8">
    <location>
        <begin position="218"/>
        <end position="219"/>
    </location>
    <ligand>
        <name>substrate</name>
    </ligand>
</feature>
<keyword evidence="4 8" id="KW-0028">Amino-acid biosynthesis</keyword>
<dbReference type="SUPFAM" id="SSF54506">
    <property type="entry name" value="Diaminopimelate epimerase-like"/>
    <property type="match status" value="2"/>
</dbReference>
<dbReference type="UniPathway" id="UPA00034">
    <property type="reaction ID" value="UER00025"/>
</dbReference>
<feature type="site" description="Could be important to modulate the pK values of the two catalytic cysteine residues" evidence="8">
    <location>
        <position position="208"/>
    </location>
</feature>
<feature type="binding site" evidence="8">
    <location>
        <begin position="208"/>
        <end position="209"/>
    </location>
    <ligand>
        <name>substrate</name>
    </ligand>
</feature>
<organism evidence="10 11">
    <name type="scientific">Cereibacter ovatus</name>
    <dbReference type="NCBI Taxonomy" id="439529"/>
    <lineage>
        <taxon>Bacteria</taxon>
        <taxon>Pseudomonadati</taxon>
        <taxon>Pseudomonadota</taxon>
        <taxon>Alphaproteobacteria</taxon>
        <taxon>Rhodobacterales</taxon>
        <taxon>Paracoccaceae</taxon>
        <taxon>Cereibacter</taxon>
    </lineage>
</organism>
<evidence type="ECO:0000256" key="3">
    <source>
        <dbReference type="ARBA" id="ARBA00013080"/>
    </source>
</evidence>
<keyword evidence="8" id="KW-0963">Cytoplasm</keyword>
<dbReference type="Proteomes" id="UP000219467">
    <property type="component" value="Unassembled WGS sequence"/>
</dbReference>
<evidence type="ECO:0000256" key="1">
    <source>
        <dbReference type="ARBA" id="ARBA00005196"/>
    </source>
</evidence>